<dbReference type="EMBL" id="JAHRIQ010086551">
    <property type="protein sequence ID" value="MEQ2249777.1"/>
    <property type="molecule type" value="Genomic_DNA"/>
</dbReference>
<keyword evidence="2" id="KW-1185">Reference proteome</keyword>
<dbReference type="Proteomes" id="UP001482620">
    <property type="component" value="Unassembled WGS sequence"/>
</dbReference>
<evidence type="ECO:0000313" key="1">
    <source>
        <dbReference type="EMBL" id="MEQ2249777.1"/>
    </source>
</evidence>
<sequence>MSNFALRVLCLYYFTHISYEPAGKEEQMSDIMTQSHMSESVLYCIAFFLTCKNPSVKQHYRFTVPACSPADLSNLQVSASCFLKSQRKQIDLKNTLIKVIPFQNRPLS</sequence>
<name>A0ABV0UZ15_9TELE</name>
<comment type="caution">
    <text evidence="1">The sequence shown here is derived from an EMBL/GenBank/DDBJ whole genome shotgun (WGS) entry which is preliminary data.</text>
</comment>
<gene>
    <name evidence="1" type="ORF">ILYODFUR_032864</name>
</gene>
<accession>A0ABV0UZ15</accession>
<organism evidence="1 2">
    <name type="scientific">Ilyodon furcidens</name>
    <name type="common">goldbreast splitfin</name>
    <dbReference type="NCBI Taxonomy" id="33524"/>
    <lineage>
        <taxon>Eukaryota</taxon>
        <taxon>Metazoa</taxon>
        <taxon>Chordata</taxon>
        <taxon>Craniata</taxon>
        <taxon>Vertebrata</taxon>
        <taxon>Euteleostomi</taxon>
        <taxon>Actinopterygii</taxon>
        <taxon>Neopterygii</taxon>
        <taxon>Teleostei</taxon>
        <taxon>Neoteleostei</taxon>
        <taxon>Acanthomorphata</taxon>
        <taxon>Ovalentaria</taxon>
        <taxon>Atherinomorphae</taxon>
        <taxon>Cyprinodontiformes</taxon>
        <taxon>Goodeidae</taxon>
        <taxon>Ilyodon</taxon>
    </lineage>
</organism>
<protein>
    <submittedName>
        <fullName evidence="1">Uncharacterized protein</fullName>
    </submittedName>
</protein>
<proteinExistence type="predicted"/>
<evidence type="ECO:0000313" key="2">
    <source>
        <dbReference type="Proteomes" id="UP001482620"/>
    </source>
</evidence>
<reference evidence="1 2" key="1">
    <citation type="submission" date="2021-06" db="EMBL/GenBank/DDBJ databases">
        <authorList>
            <person name="Palmer J.M."/>
        </authorList>
    </citation>
    <scope>NUCLEOTIDE SEQUENCE [LARGE SCALE GENOMIC DNA]</scope>
    <source>
        <strain evidence="2">if_2019</strain>
        <tissue evidence="1">Muscle</tissue>
    </source>
</reference>